<feature type="compositionally biased region" description="Low complexity" evidence="1">
    <location>
        <begin position="65"/>
        <end position="87"/>
    </location>
</feature>
<name>A0A8T0IUK9_CERPU</name>
<dbReference type="Proteomes" id="UP000822688">
    <property type="component" value="Chromosome 2"/>
</dbReference>
<dbReference type="AlphaFoldDB" id="A0A8T0IUK9"/>
<evidence type="ECO:0000256" key="1">
    <source>
        <dbReference type="SAM" id="MobiDB-lite"/>
    </source>
</evidence>
<sequence>MSCMCAPTKHSGSFRCHLHRSQSWNGRTTSYRSGEDLELSTASLIENSLNGNNVRKPKLIRKPVASSSHPPLARSPSARSPPKGASRLRNVVSSSDEEDEVITLRPASPIGERIPNVKMATGTGGSYSSAPGGRAAMFRMLKTGQSTSKIFS</sequence>
<accession>A0A8T0IUK9</accession>
<evidence type="ECO:0000313" key="2">
    <source>
        <dbReference type="EMBL" id="KAG0587420.1"/>
    </source>
</evidence>
<feature type="region of interest" description="Disordered" evidence="1">
    <location>
        <begin position="48"/>
        <end position="109"/>
    </location>
</feature>
<reference evidence="2" key="1">
    <citation type="submission" date="2020-06" db="EMBL/GenBank/DDBJ databases">
        <title>WGS assembly of Ceratodon purpureus strain R40.</title>
        <authorList>
            <person name="Carey S.B."/>
            <person name="Jenkins J."/>
            <person name="Shu S."/>
            <person name="Lovell J.T."/>
            <person name="Sreedasyam A."/>
            <person name="Maumus F."/>
            <person name="Tiley G.P."/>
            <person name="Fernandez-Pozo N."/>
            <person name="Barry K."/>
            <person name="Chen C."/>
            <person name="Wang M."/>
            <person name="Lipzen A."/>
            <person name="Daum C."/>
            <person name="Saski C.A."/>
            <person name="Payton A.C."/>
            <person name="Mcbreen J.C."/>
            <person name="Conrad R.E."/>
            <person name="Kollar L.M."/>
            <person name="Olsson S."/>
            <person name="Huttunen S."/>
            <person name="Landis J.B."/>
            <person name="Wickett N.J."/>
            <person name="Johnson M.G."/>
            <person name="Rensing S.A."/>
            <person name="Grimwood J."/>
            <person name="Schmutz J."/>
            <person name="Mcdaniel S.F."/>
        </authorList>
    </citation>
    <scope>NUCLEOTIDE SEQUENCE</scope>
    <source>
        <strain evidence="2">R40</strain>
    </source>
</reference>
<organism evidence="2 3">
    <name type="scientific">Ceratodon purpureus</name>
    <name type="common">Fire moss</name>
    <name type="synonym">Dicranum purpureum</name>
    <dbReference type="NCBI Taxonomy" id="3225"/>
    <lineage>
        <taxon>Eukaryota</taxon>
        <taxon>Viridiplantae</taxon>
        <taxon>Streptophyta</taxon>
        <taxon>Embryophyta</taxon>
        <taxon>Bryophyta</taxon>
        <taxon>Bryophytina</taxon>
        <taxon>Bryopsida</taxon>
        <taxon>Dicranidae</taxon>
        <taxon>Pseudoditrichales</taxon>
        <taxon>Ditrichaceae</taxon>
        <taxon>Ceratodon</taxon>
    </lineage>
</organism>
<evidence type="ECO:0000313" key="3">
    <source>
        <dbReference type="Proteomes" id="UP000822688"/>
    </source>
</evidence>
<dbReference type="EMBL" id="CM026422">
    <property type="protein sequence ID" value="KAG0587420.1"/>
    <property type="molecule type" value="Genomic_DNA"/>
</dbReference>
<keyword evidence="3" id="KW-1185">Reference proteome</keyword>
<protein>
    <submittedName>
        <fullName evidence="2">Uncharacterized protein</fullName>
    </submittedName>
</protein>
<gene>
    <name evidence="2" type="ORF">KC19_2G163100</name>
</gene>
<comment type="caution">
    <text evidence="2">The sequence shown here is derived from an EMBL/GenBank/DDBJ whole genome shotgun (WGS) entry which is preliminary data.</text>
</comment>
<proteinExistence type="predicted"/>